<keyword evidence="5 8" id="KW-0413">Isomerase</keyword>
<feature type="compositionally biased region" description="Low complexity" evidence="6">
    <location>
        <begin position="533"/>
        <end position="587"/>
    </location>
</feature>
<feature type="compositionally biased region" description="Basic residues" evidence="6">
    <location>
        <begin position="755"/>
        <end position="779"/>
    </location>
</feature>
<proteinExistence type="inferred from homology"/>
<dbReference type="PANTHER" id="PTHR11071">
    <property type="entry name" value="PEPTIDYL-PROLYL CIS-TRANS ISOMERASE"/>
    <property type="match status" value="1"/>
</dbReference>
<dbReference type="PRINTS" id="PR00153">
    <property type="entry name" value="CSAPPISMRASE"/>
</dbReference>
<comment type="similarity">
    <text evidence="2">Belongs to the cyclophilin-type PPIase family.</text>
</comment>
<feature type="region of interest" description="Disordered" evidence="6">
    <location>
        <begin position="242"/>
        <end position="877"/>
    </location>
</feature>
<feature type="compositionally biased region" description="Low complexity" evidence="6">
    <location>
        <begin position="316"/>
        <end position="328"/>
    </location>
</feature>
<dbReference type="PROSITE" id="PS50072">
    <property type="entry name" value="CSA_PPIASE_2"/>
    <property type="match status" value="1"/>
</dbReference>
<dbReference type="InterPro" id="IPR020892">
    <property type="entry name" value="Cyclophilin-type_PPIase_CS"/>
</dbReference>
<dbReference type="GO" id="GO:0006457">
    <property type="term" value="P:protein folding"/>
    <property type="evidence" value="ECO:0007669"/>
    <property type="project" value="InterPro"/>
</dbReference>
<dbReference type="PANTHER" id="PTHR11071:SF561">
    <property type="entry name" value="PEPTIDYL-PROLYL CIS-TRANS ISOMERASE D-RELATED"/>
    <property type="match status" value="1"/>
</dbReference>
<feature type="compositionally biased region" description="Basic and acidic residues" evidence="6">
    <location>
        <begin position="736"/>
        <end position="754"/>
    </location>
</feature>
<dbReference type="OrthoDB" id="1933464at2759"/>
<feature type="compositionally biased region" description="Low complexity" evidence="6">
    <location>
        <begin position="825"/>
        <end position="837"/>
    </location>
</feature>
<feature type="compositionally biased region" description="Basic and acidic residues" evidence="6">
    <location>
        <begin position="458"/>
        <end position="477"/>
    </location>
</feature>
<dbReference type="Pfam" id="PF00160">
    <property type="entry name" value="Pro_isomerase"/>
    <property type="match status" value="1"/>
</dbReference>
<evidence type="ECO:0000313" key="8">
    <source>
        <dbReference type="EMBL" id="RWR73272.1"/>
    </source>
</evidence>
<feature type="compositionally biased region" description="Acidic residues" evidence="6">
    <location>
        <begin position="300"/>
        <end position="315"/>
    </location>
</feature>
<evidence type="ECO:0000256" key="5">
    <source>
        <dbReference type="ARBA" id="ARBA00023235"/>
    </source>
</evidence>
<evidence type="ECO:0000256" key="1">
    <source>
        <dbReference type="ARBA" id="ARBA00000971"/>
    </source>
</evidence>
<dbReference type="InterPro" id="IPR029000">
    <property type="entry name" value="Cyclophilin-like_dom_sf"/>
</dbReference>
<dbReference type="GO" id="GO:0003755">
    <property type="term" value="F:peptidyl-prolyl cis-trans isomerase activity"/>
    <property type="evidence" value="ECO:0007669"/>
    <property type="project" value="UniProtKB-KW"/>
</dbReference>
<evidence type="ECO:0000256" key="3">
    <source>
        <dbReference type="ARBA" id="ARBA00013194"/>
    </source>
</evidence>
<dbReference type="SUPFAM" id="SSF50891">
    <property type="entry name" value="Cyclophilin-like"/>
    <property type="match status" value="1"/>
</dbReference>
<keyword evidence="9" id="KW-1185">Reference proteome</keyword>
<dbReference type="InterPro" id="IPR002130">
    <property type="entry name" value="Cyclophilin-type_PPIase_dom"/>
</dbReference>
<organism evidence="8 9">
    <name type="scientific">Cinnamomum micranthum f. kanehirae</name>
    <dbReference type="NCBI Taxonomy" id="337451"/>
    <lineage>
        <taxon>Eukaryota</taxon>
        <taxon>Viridiplantae</taxon>
        <taxon>Streptophyta</taxon>
        <taxon>Embryophyta</taxon>
        <taxon>Tracheophyta</taxon>
        <taxon>Spermatophyta</taxon>
        <taxon>Magnoliopsida</taxon>
        <taxon>Magnoliidae</taxon>
        <taxon>Laurales</taxon>
        <taxon>Lauraceae</taxon>
        <taxon>Cinnamomum</taxon>
    </lineage>
</organism>
<comment type="caution">
    <text evidence="8">The sequence shown here is derived from an EMBL/GenBank/DDBJ whole genome shotgun (WGS) entry which is preliminary data.</text>
</comment>
<evidence type="ECO:0000256" key="2">
    <source>
        <dbReference type="ARBA" id="ARBA00007365"/>
    </source>
</evidence>
<sequence length="877" mass="99089">MLWAPLIESYQAGTARHFHPGKQLRLGFSSRFSSPFFHKPLSLFLWRAAELRNTRHFQDGKMSKKKNPMVFLDVSIDGSSPERMIFELFDDIVPKTAENFRALCTGEKGTGSATGKPLHYKGSIFHRIIKGFMAQGGDFSRRDGTGGESIYGGKFADENFKLHHDVAGLLSMANAGPDTNGSQFFITFKAAHHLDGKHVVFGNLVRGHDTLKKIERVDTHQTKPVVPVKIVSCGELLDGKNQGATLQENDKKKESKMKAVKDVSSDADGREMGRRGKHKKHSKERRRKRRRKYYSSESDSSSDTETESSDYDSDSDPYSSSSSYVTYSSDDRRRRRKKSSKRDKYRRGKSKRDRRRDKRRRRHDRRSKRKSKRILESSTDTETETTSESSSEENGTNDRRRAWKSKHSKMSVGNQSLLVEQEATVSKRMNGDTIDELEPVEQALPRENGELRSSGIEMEAKSDKSQDRRPNLDDPPRKSRSRSLSPRRSMSKSMSISPRRNLSKSPSTSPRVSMGRSPTPGHSGSPVRAPKGGSVSRSPSRRSTSAGSPARSISRSPVRSRPIRSISKSPSRSISSGSPARRSISKSPVRPKSGISISRIPVRAQPQRRGSVRSFSRRSTSRSPVRAPSRRTRSRSPVRASRISISGSSVRDRSISRSPVKAPSRSNRCSYSRSPVNHLRKAPTTRDRSLSRSVSPDGSPKRIRRGRGFSHRYSYARRYRTPSPDRSPVRSHRYGGRSERDRYSSYRSYYDRSPPRRYRSPPRGRTPPRYRSRRSRTRSRSISCSPVGYRGRARGYSWSPVRSRSPFERRRITGDITRREKRTPSRSSSPSRSRSSPPDTPKRISKEKSRSPSSSPSGRNGLVSYGDGSPDSGQRSD</sequence>
<feature type="compositionally biased region" description="Basic and acidic residues" evidence="6">
    <location>
        <begin position="840"/>
        <end position="850"/>
    </location>
</feature>
<evidence type="ECO:0000259" key="7">
    <source>
        <dbReference type="PROSITE" id="PS50072"/>
    </source>
</evidence>
<protein>
    <recommendedName>
        <fullName evidence="3">peptidylprolyl isomerase</fullName>
        <ecNumber evidence="3">5.2.1.8</ecNumber>
    </recommendedName>
</protein>
<feature type="domain" description="PPIase cyclophilin-type" evidence="7">
    <location>
        <begin position="71"/>
        <end position="235"/>
    </location>
</feature>
<accession>A0A3S4N689</accession>
<dbReference type="EC" id="5.2.1.8" evidence="3"/>
<dbReference type="GO" id="GO:0016018">
    <property type="term" value="F:cyclosporin A binding"/>
    <property type="evidence" value="ECO:0007669"/>
    <property type="project" value="TreeGrafter"/>
</dbReference>
<feature type="compositionally biased region" description="Polar residues" evidence="6">
    <location>
        <begin position="664"/>
        <end position="675"/>
    </location>
</feature>
<dbReference type="Gene3D" id="2.40.100.10">
    <property type="entry name" value="Cyclophilin-like"/>
    <property type="match status" value="1"/>
</dbReference>
<feature type="compositionally biased region" description="Basic residues" evidence="6">
    <location>
        <begin position="275"/>
        <end position="293"/>
    </location>
</feature>
<name>A0A3S4N689_9MAGN</name>
<feature type="compositionally biased region" description="Basic residues" evidence="6">
    <location>
        <begin position="333"/>
        <end position="372"/>
    </location>
</feature>
<comment type="catalytic activity">
    <reaction evidence="1">
        <text>[protein]-peptidylproline (omega=180) = [protein]-peptidylproline (omega=0)</text>
        <dbReference type="Rhea" id="RHEA:16237"/>
        <dbReference type="Rhea" id="RHEA-COMP:10747"/>
        <dbReference type="Rhea" id="RHEA-COMP:10748"/>
        <dbReference type="ChEBI" id="CHEBI:83833"/>
        <dbReference type="ChEBI" id="CHEBI:83834"/>
        <dbReference type="EC" id="5.2.1.8"/>
    </reaction>
</comment>
<dbReference type="STRING" id="337451.A0A3S4N689"/>
<dbReference type="FunFam" id="2.40.100.10:FF:000022">
    <property type="entry name" value="Peptidyl-prolyl cis-trans isomerase CYP95"/>
    <property type="match status" value="1"/>
</dbReference>
<evidence type="ECO:0000256" key="6">
    <source>
        <dbReference type="SAM" id="MobiDB-lite"/>
    </source>
</evidence>
<feature type="compositionally biased region" description="Basic and acidic residues" evidence="6">
    <location>
        <begin position="248"/>
        <end position="274"/>
    </location>
</feature>
<dbReference type="GO" id="GO:0005737">
    <property type="term" value="C:cytoplasm"/>
    <property type="evidence" value="ECO:0007669"/>
    <property type="project" value="TreeGrafter"/>
</dbReference>
<dbReference type="CDD" id="cd01926">
    <property type="entry name" value="cyclophilin_ABH_like"/>
    <property type="match status" value="1"/>
</dbReference>
<feature type="compositionally biased region" description="Basic residues" evidence="6">
    <location>
        <begin position="701"/>
        <end position="720"/>
    </location>
</feature>
<keyword evidence="4" id="KW-0697">Rotamase</keyword>
<dbReference type="AlphaFoldDB" id="A0A3S4N689"/>
<evidence type="ECO:0000256" key="4">
    <source>
        <dbReference type="ARBA" id="ARBA00023110"/>
    </source>
</evidence>
<reference evidence="8 9" key="1">
    <citation type="journal article" date="2019" name="Nat. Plants">
        <title>Stout camphor tree genome fills gaps in understanding of flowering plant genome evolution.</title>
        <authorList>
            <person name="Chaw S.M."/>
            <person name="Liu Y.C."/>
            <person name="Wu Y.W."/>
            <person name="Wang H.Y."/>
            <person name="Lin C.I."/>
            <person name="Wu C.S."/>
            <person name="Ke H.M."/>
            <person name="Chang L.Y."/>
            <person name="Hsu C.Y."/>
            <person name="Yang H.T."/>
            <person name="Sudianto E."/>
            <person name="Hsu M.H."/>
            <person name="Wu K.P."/>
            <person name="Wang L.N."/>
            <person name="Leebens-Mack J.H."/>
            <person name="Tsai I.J."/>
        </authorList>
    </citation>
    <scope>NUCLEOTIDE SEQUENCE [LARGE SCALE GENOMIC DNA]</scope>
    <source>
        <strain evidence="9">cv. Chaw 1501</strain>
        <tissue evidence="8">Young leaves</tissue>
    </source>
</reference>
<dbReference type="PROSITE" id="PS00170">
    <property type="entry name" value="CSA_PPIASE_1"/>
    <property type="match status" value="1"/>
</dbReference>
<feature type="compositionally biased region" description="Low complexity" evidence="6">
    <location>
        <begin position="482"/>
        <end position="500"/>
    </location>
</feature>
<gene>
    <name evidence="8" type="ORF">CKAN_00153600</name>
</gene>
<evidence type="ECO:0000313" key="9">
    <source>
        <dbReference type="Proteomes" id="UP000283530"/>
    </source>
</evidence>
<dbReference type="EMBL" id="QPKB01000001">
    <property type="protein sequence ID" value="RWR73272.1"/>
    <property type="molecule type" value="Genomic_DNA"/>
</dbReference>
<dbReference type="Proteomes" id="UP000283530">
    <property type="component" value="Unassembled WGS sequence"/>
</dbReference>
<feature type="compositionally biased region" description="Basic and acidic residues" evidence="6">
    <location>
        <begin position="805"/>
        <end position="818"/>
    </location>
</feature>